<dbReference type="EMBL" id="UZAJ01003768">
    <property type="protein sequence ID" value="VDO40938.1"/>
    <property type="molecule type" value="Genomic_DNA"/>
</dbReference>
<protein>
    <submittedName>
        <fullName evidence="1 3">Uncharacterized protein</fullName>
    </submittedName>
</protein>
<gene>
    <name evidence="1" type="ORF">OFLC_LOCUS4749</name>
</gene>
<organism evidence="3">
    <name type="scientific">Onchocerca flexuosa</name>
    <dbReference type="NCBI Taxonomy" id="387005"/>
    <lineage>
        <taxon>Eukaryota</taxon>
        <taxon>Metazoa</taxon>
        <taxon>Ecdysozoa</taxon>
        <taxon>Nematoda</taxon>
        <taxon>Chromadorea</taxon>
        <taxon>Rhabditida</taxon>
        <taxon>Spirurina</taxon>
        <taxon>Spiruromorpha</taxon>
        <taxon>Filarioidea</taxon>
        <taxon>Onchocercidae</taxon>
        <taxon>Onchocerca</taxon>
    </lineage>
</organism>
<sequence length="105" mass="12314">MSTINDNTSSFWVFVNHLYWLKGERLLKRAGVVERKGKVRGRRVPLFNCNFNSGREYVICRVLQPSQIAPAIIDSNPNIERKLFNSFLIDICHFFISKFADFWCL</sequence>
<evidence type="ECO:0000313" key="1">
    <source>
        <dbReference type="EMBL" id="VDO40938.1"/>
    </source>
</evidence>
<dbReference type="WBParaSite" id="OFLC_0000474701-mRNA-1">
    <property type="protein sequence ID" value="OFLC_0000474701-mRNA-1"/>
    <property type="gene ID" value="OFLC_0000474701"/>
</dbReference>
<reference evidence="1 2" key="2">
    <citation type="submission" date="2018-11" db="EMBL/GenBank/DDBJ databases">
        <authorList>
            <consortium name="Pathogen Informatics"/>
        </authorList>
    </citation>
    <scope>NUCLEOTIDE SEQUENCE [LARGE SCALE GENOMIC DNA]</scope>
</reference>
<reference evidence="3" key="1">
    <citation type="submission" date="2016-06" db="UniProtKB">
        <authorList>
            <consortium name="WormBaseParasite"/>
        </authorList>
    </citation>
    <scope>IDENTIFICATION</scope>
</reference>
<evidence type="ECO:0000313" key="3">
    <source>
        <dbReference type="WBParaSite" id="OFLC_0000474701-mRNA-1"/>
    </source>
</evidence>
<dbReference type="Proteomes" id="UP000267606">
    <property type="component" value="Unassembled WGS sequence"/>
</dbReference>
<name>A0A183HB86_9BILA</name>
<keyword evidence="2" id="KW-1185">Reference proteome</keyword>
<evidence type="ECO:0000313" key="2">
    <source>
        <dbReference type="Proteomes" id="UP000267606"/>
    </source>
</evidence>
<proteinExistence type="predicted"/>
<dbReference type="AlphaFoldDB" id="A0A183HB86"/>
<accession>A0A183HB86</accession>